<keyword evidence="3" id="KW-1185">Reference proteome</keyword>
<gene>
    <name evidence="2" type="ORF">CATMQ487_30360</name>
</gene>
<feature type="region of interest" description="Disordered" evidence="1">
    <location>
        <begin position="181"/>
        <end position="208"/>
    </location>
</feature>
<reference evidence="2" key="1">
    <citation type="submission" date="2022-04" db="EMBL/GenBank/DDBJ databases">
        <title>Whole genome sequence of Sphaerotilus sp. FB-5.</title>
        <authorList>
            <person name="Takeda M."/>
            <person name="Narihara S."/>
            <person name="Akimoto M."/>
            <person name="Akimoto R."/>
            <person name="Nishiyashiki S."/>
            <person name="Murakami T."/>
        </authorList>
    </citation>
    <scope>NUCLEOTIDE SEQUENCE</scope>
    <source>
        <strain evidence="2">FB-5</strain>
    </source>
</reference>
<sequence length="409" mass="44507">MPTPPDDRLLPLIRQRVKQGLLASPAYARMSPEQRLGVARDTVQAFHYILGGADGQTCPDQVTVAGRTPVSALAEKRVLPEGDTAGQRFGESGAVAAQQGGDAFTEMVQKVDFPQFVAGLIDGVFGAIVNSSIQQMEAYAELVKNVSKSVTQYMKDNVSENNARDYLADRYPEHFEIDISGDKPRVRQRQGSSEENLPDLQGDLGLPDPVSSLDDDVIEEKLVPAARRRMALDRQQLLATMVMMGVNRLVVTNGSIEASCMFELNTTDAVRRKMKQERSADWHSQNKAESGYSGNYSSSRSGFLGLGAKRKYNASWYGKSSHEDTANFSVSTTRSEDSEAKVQMHAKLAGKVNVQFKSDYFPMERMVDVMQINQIRSKTPAGQDVNAVPGTPGASPGAKAPAPASAVAR</sequence>
<proteinExistence type="predicted"/>
<dbReference type="RefSeq" id="WP_251969384.1">
    <property type="nucleotide sequence ID" value="NZ_AP025730.1"/>
</dbReference>
<evidence type="ECO:0000256" key="1">
    <source>
        <dbReference type="SAM" id="MobiDB-lite"/>
    </source>
</evidence>
<feature type="region of interest" description="Disordered" evidence="1">
    <location>
        <begin position="275"/>
        <end position="298"/>
    </location>
</feature>
<protein>
    <submittedName>
        <fullName evidence="2">Uncharacterized protein</fullName>
    </submittedName>
</protein>
<name>A0ABN6PLL3_9BURK</name>
<feature type="compositionally biased region" description="Basic and acidic residues" evidence="1">
    <location>
        <begin position="276"/>
        <end position="286"/>
    </location>
</feature>
<organism evidence="2 3">
    <name type="scientific">Sphaerotilus microaerophilus</name>
    <dbReference type="NCBI Taxonomy" id="2914710"/>
    <lineage>
        <taxon>Bacteria</taxon>
        <taxon>Pseudomonadati</taxon>
        <taxon>Pseudomonadota</taxon>
        <taxon>Betaproteobacteria</taxon>
        <taxon>Burkholderiales</taxon>
        <taxon>Sphaerotilaceae</taxon>
        <taxon>Sphaerotilus</taxon>
    </lineage>
</organism>
<feature type="compositionally biased region" description="Low complexity" evidence="1">
    <location>
        <begin position="389"/>
        <end position="409"/>
    </location>
</feature>
<accession>A0ABN6PLL3</accession>
<feature type="compositionally biased region" description="Low complexity" evidence="1">
    <location>
        <begin position="198"/>
        <end position="208"/>
    </location>
</feature>
<dbReference type="Proteomes" id="UP001057498">
    <property type="component" value="Chromosome"/>
</dbReference>
<dbReference type="EMBL" id="AP025730">
    <property type="protein sequence ID" value="BDI06066.1"/>
    <property type="molecule type" value="Genomic_DNA"/>
</dbReference>
<evidence type="ECO:0000313" key="3">
    <source>
        <dbReference type="Proteomes" id="UP001057498"/>
    </source>
</evidence>
<feature type="region of interest" description="Disordered" evidence="1">
    <location>
        <begin position="378"/>
        <end position="409"/>
    </location>
</feature>
<evidence type="ECO:0000313" key="2">
    <source>
        <dbReference type="EMBL" id="BDI06066.1"/>
    </source>
</evidence>